<evidence type="ECO:0000313" key="2">
    <source>
        <dbReference type="EMBL" id="VUZ39601.1"/>
    </source>
</evidence>
<dbReference type="EMBL" id="CABIJS010000021">
    <property type="protein sequence ID" value="VUZ39601.1"/>
    <property type="molecule type" value="Genomic_DNA"/>
</dbReference>
<protein>
    <submittedName>
        <fullName evidence="2">Uncharacterized protein</fullName>
    </submittedName>
</protein>
<feature type="compositionally biased region" description="Acidic residues" evidence="1">
    <location>
        <begin position="1"/>
        <end position="15"/>
    </location>
</feature>
<keyword evidence="3" id="KW-1185">Reference proteome</keyword>
<organism evidence="2 3">
    <name type="scientific">Hymenolepis diminuta</name>
    <name type="common">Rat tapeworm</name>
    <dbReference type="NCBI Taxonomy" id="6216"/>
    <lineage>
        <taxon>Eukaryota</taxon>
        <taxon>Metazoa</taxon>
        <taxon>Spiralia</taxon>
        <taxon>Lophotrochozoa</taxon>
        <taxon>Platyhelminthes</taxon>
        <taxon>Cestoda</taxon>
        <taxon>Eucestoda</taxon>
        <taxon>Cyclophyllidea</taxon>
        <taxon>Hymenolepididae</taxon>
        <taxon>Hymenolepis</taxon>
    </lineage>
</organism>
<reference evidence="2 3" key="1">
    <citation type="submission" date="2019-07" db="EMBL/GenBank/DDBJ databases">
        <authorList>
            <person name="Jastrzebski P J."/>
            <person name="Paukszto L."/>
            <person name="Jastrzebski P J."/>
        </authorList>
    </citation>
    <scope>NUCLEOTIDE SEQUENCE [LARGE SCALE GENOMIC DNA]</scope>
    <source>
        <strain evidence="2 3">WMS-il1</strain>
    </source>
</reference>
<feature type="region of interest" description="Disordered" evidence="1">
    <location>
        <begin position="1"/>
        <end position="36"/>
    </location>
</feature>
<dbReference type="Proteomes" id="UP000321570">
    <property type="component" value="Unassembled WGS sequence"/>
</dbReference>
<evidence type="ECO:0000313" key="3">
    <source>
        <dbReference type="Proteomes" id="UP000321570"/>
    </source>
</evidence>
<sequence length="80" mass="9399">MSEMSTEEQESDTETIDSNFRENESDLQRDVDSGYETDLNTIVGEESDLEDDFNNNNPFFFRKYFINNKQVENSLNQIQS</sequence>
<feature type="compositionally biased region" description="Basic and acidic residues" evidence="1">
    <location>
        <begin position="19"/>
        <end position="32"/>
    </location>
</feature>
<accession>A0A564XX42</accession>
<proteinExistence type="predicted"/>
<dbReference type="AlphaFoldDB" id="A0A564XX42"/>
<name>A0A564XX42_HYMDI</name>
<evidence type="ECO:0000256" key="1">
    <source>
        <dbReference type="SAM" id="MobiDB-lite"/>
    </source>
</evidence>
<gene>
    <name evidence="2" type="ORF">WMSIL1_LOCUS845</name>
</gene>